<dbReference type="Proteomes" id="UP000535020">
    <property type="component" value="Unassembled WGS sequence"/>
</dbReference>
<keyword evidence="1 2" id="KW-0732">Signal</keyword>
<dbReference type="InterPro" id="IPR029031">
    <property type="entry name" value="Gingipain_N_sf"/>
</dbReference>
<feature type="chain" id="PRO_5031090186" evidence="2">
    <location>
        <begin position="19"/>
        <end position="1283"/>
    </location>
</feature>
<feature type="domain" description="Gingipain" evidence="3">
    <location>
        <begin position="537"/>
        <end position="919"/>
    </location>
</feature>
<evidence type="ECO:0000313" key="4">
    <source>
        <dbReference type="EMBL" id="NYA70739.1"/>
    </source>
</evidence>
<dbReference type="RefSeq" id="WP_176005565.1">
    <property type="nucleotide sequence ID" value="NZ_JABWMI010000010.1"/>
</dbReference>
<accession>A0A7Y8Y194</accession>
<dbReference type="EMBL" id="JACBJI010000003">
    <property type="protein sequence ID" value="NYA70739.1"/>
    <property type="molecule type" value="Genomic_DNA"/>
</dbReference>
<organism evidence="4 5">
    <name type="scientific">Flavobacterium agri</name>
    <dbReference type="NCBI Taxonomy" id="2743471"/>
    <lineage>
        <taxon>Bacteria</taxon>
        <taxon>Pseudomonadati</taxon>
        <taxon>Bacteroidota</taxon>
        <taxon>Flavobacteriia</taxon>
        <taxon>Flavobacteriales</taxon>
        <taxon>Flavobacteriaceae</taxon>
        <taxon>Flavobacterium</taxon>
    </lineage>
</organism>
<protein>
    <submittedName>
        <fullName evidence="4">Type IX secretion system sortase PorU</fullName>
    </submittedName>
</protein>
<evidence type="ECO:0000313" key="5">
    <source>
        <dbReference type="Proteomes" id="UP000535020"/>
    </source>
</evidence>
<gene>
    <name evidence="4" type="primary">porU</name>
    <name evidence="4" type="ORF">HZF10_07410</name>
</gene>
<dbReference type="GO" id="GO:0006508">
    <property type="term" value="P:proteolysis"/>
    <property type="evidence" value="ECO:0007669"/>
    <property type="project" value="InterPro"/>
</dbReference>
<dbReference type="Pfam" id="PF01364">
    <property type="entry name" value="Peptidase_C25"/>
    <property type="match status" value="1"/>
</dbReference>
<dbReference type="SUPFAM" id="SSF52129">
    <property type="entry name" value="Caspase-like"/>
    <property type="match status" value="1"/>
</dbReference>
<dbReference type="InterPro" id="IPR029030">
    <property type="entry name" value="Caspase-like_dom_sf"/>
</dbReference>
<feature type="signal peptide" evidence="2">
    <location>
        <begin position="1"/>
        <end position="18"/>
    </location>
</feature>
<evidence type="ECO:0000256" key="2">
    <source>
        <dbReference type="SAM" id="SignalP"/>
    </source>
</evidence>
<evidence type="ECO:0000256" key="1">
    <source>
        <dbReference type="ARBA" id="ARBA00022729"/>
    </source>
</evidence>
<dbReference type="InterPro" id="IPR026444">
    <property type="entry name" value="Secre_tail"/>
</dbReference>
<sequence length="1283" mass="143307">MKKAVLFLIVFISNYCVAQQSGTATLHWLENSDYVSGEYKARIPQFDVRNMIFDKSTMALTYSLSIAQNGPVNPASLQITNLVYENLPASGLGDLKTSSIPTSVKTKLQNKNARDSYYAIITVSPIIKENGAYKKLVSFNYAFSSGNTSRPQTANTVNAITNSVLATGDWYRFYVEKSGVYKISKGFLQSLGMNTNVDPRKIKIYGNGGQMLRLRNSDTPSYDLEENAINFVGESDGQFDSGDYILFYAEGVDNWNSDSQTHINQFSDRSYYYVTAKGDNGKRIQETPQPASPTVNFTDFEDYQYHEEDKVNVVRLGRRWFGEQFNIENEQEFEFKFPGVVTSTPASIQIMTAAAAYTQTNFEVQSNGQTIGNIPIGQIFFESSTQAVEAPFTTSIPAAEEMTIKLTYNNNGVPGSLGYLDFIIIKARRTLKGYNKQYHFTANNSATSGVGQYQITNANNIPEVWDITDLYNATKFTNASQGSFSFNTTLGDTRKYVVLDNSDYYTPKKEAKSKVANQDIKGTIFKNQQGQFADVDYLIITPAKLSTQAEKLAAFHRSYSNLNVKVVTTEMIYQEFSSGKQDVAAIRNLAYYVYNNPSTPANRLKYICIFGDASFDFKNRIPNNTNVVPAYHALYSFDTGERSFVTDDFFGMLNDDEGLLDAYGSPVLDLGGIDVAVGRIIANDASQADELVMKVIDYHDLKSYGGWRNNYVLISDDADKESDVQLQTRQNQLATDIAAAKPFLNLEKIYLDSYEQETAAGGARYPKARQDMFNAFEKGALVFNYLGHGGEDGLSAERVWIKEDGQNLSNRYKYPLFITITCEFSRFDNPYRPTAGEYTFWNPRGGAVSMITTVRSIGQGAAQDFNDTLSEYLLSYVNGNSTNTYVSIAEALRQAKSASIGIAINTNIITFLGDPAMMLAVPKPQIRLTAVNDAPITGPIDDFQSLDHIKLNGEVTDEFNTPLPNYNGEISVTVFDKNIQRTTLDNDNMNSVMNFITLGETIFRGNATVANGQFQVGFVVPRDIRIPLGNGRISFYSKRNQILLDKTGYDTTIKVGGINTSAAEDNIGPTVQLYMNDRTFVNGGITNENPIFLAFLEDENGINTASGIGHDIIAILDGDEANPYIMNDYYEAELDNYKKGQVRYPFRNLAKGLHTITFKAWDVYNNPIVAEIQFVVVGDDKITLTNVLNYPNPFTTYTQFWFSHNKPFEPLDVQVQVMTVTGKVVWTKNQVVNTDGFLSREVTWDGKDDFGDRIGKGVYIYKLTVRSTLTNTKSEKIEKLVIL</sequence>
<proteinExistence type="predicted"/>
<dbReference type="InterPro" id="IPR001769">
    <property type="entry name" value="Gingipain"/>
</dbReference>
<dbReference type="Gene3D" id="3.40.50.10390">
    <property type="entry name" value="Gingipain r, domain 1"/>
    <property type="match status" value="1"/>
</dbReference>
<dbReference type="GO" id="GO:0008234">
    <property type="term" value="F:cysteine-type peptidase activity"/>
    <property type="evidence" value="ECO:0007669"/>
    <property type="project" value="InterPro"/>
</dbReference>
<dbReference type="NCBIfam" id="TIGR04183">
    <property type="entry name" value="Por_Secre_tail"/>
    <property type="match status" value="1"/>
</dbReference>
<reference evidence="4 5" key="1">
    <citation type="submission" date="2020-07" db="EMBL/GenBank/DDBJ databases">
        <authorList>
            <person name="Sun Q."/>
        </authorList>
    </citation>
    <scope>NUCLEOTIDE SEQUENCE [LARGE SCALE GENOMIC DNA]</scope>
    <source>
        <strain evidence="4 5">MAH-1</strain>
    </source>
</reference>
<dbReference type="Gene3D" id="3.40.50.1460">
    <property type="match status" value="1"/>
</dbReference>
<dbReference type="NCBIfam" id="NF033707">
    <property type="entry name" value="T9SS_sortase"/>
    <property type="match status" value="1"/>
</dbReference>
<name>A0A7Y8Y194_9FLAO</name>
<evidence type="ECO:0000259" key="3">
    <source>
        <dbReference type="Pfam" id="PF01364"/>
    </source>
</evidence>
<keyword evidence="5" id="KW-1185">Reference proteome</keyword>
<comment type="caution">
    <text evidence="4">The sequence shown here is derived from an EMBL/GenBank/DDBJ whole genome shotgun (WGS) entry which is preliminary data.</text>
</comment>
<dbReference type="Gene3D" id="2.60.40.4070">
    <property type="match status" value="1"/>
</dbReference>
<dbReference type="CDD" id="cd02258">
    <property type="entry name" value="Peptidase_C25_N"/>
    <property type="match status" value="1"/>
</dbReference>